<proteinExistence type="predicted"/>
<protein>
    <submittedName>
        <fullName evidence="2">Uncharacterized protein</fullName>
    </submittedName>
</protein>
<evidence type="ECO:0000256" key="1">
    <source>
        <dbReference type="SAM" id="Phobius"/>
    </source>
</evidence>
<sequence length="67" mass="7515">MAELITTAAQMGIGALFGMVMFLVYRRDHQDTNATIERLCQNYDNQCRLTAEAITRLSIALEGLRHG</sequence>
<keyword evidence="1" id="KW-0812">Transmembrane</keyword>
<accession>A0A916NYH2</accession>
<evidence type="ECO:0000313" key="2">
    <source>
        <dbReference type="EMBL" id="CAI82861.1"/>
    </source>
</evidence>
<gene>
    <name evidence="2" type="ordered locus">cbdbA698</name>
</gene>
<dbReference type="AlphaFoldDB" id="A0A916NYH2"/>
<name>A0A916NYH2_DEHMC</name>
<keyword evidence="3" id="KW-1185">Reference proteome</keyword>
<evidence type="ECO:0000313" key="3">
    <source>
        <dbReference type="Proteomes" id="UP000000433"/>
    </source>
</evidence>
<dbReference type="Proteomes" id="UP000000433">
    <property type="component" value="Chromosome"/>
</dbReference>
<dbReference type="RefSeq" id="WP_011309212.1">
    <property type="nucleotide sequence ID" value="NC_007356.1"/>
</dbReference>
<keyword evidence="1" id="KW-1133">Transmembrane helix</keyword>
<feature type="transmembrane region" description="Helical" evidence="1">
    <location>
        <begin position="6"/>
        <end position="25"/>
    </location>
</feature>
<dbReference type="EMBL" id="AJ965256">
    <property type="protein sequence ID" value="CAI82861.1"/>
    <property type="molecule type" value="Genomic_DNA"/>
</dbReference>
<organism evidence="2 3">
    <name type="scientific">Dehalococcoides mccartyi (strain CBDB1)</name>
    <dbReference type="NCBI Taxonomy" id="255470"/>
    <lineage>
        <taxon>Bacteria</taxon>
        <taxon>Bacillati</taxon>
        <taxon>Chloroflexota</taxon>
        <taxon>Dehalococcoidia</taxon>
        <taxon>Dehalococcoidales</taxon>
        <taxon>Dehalococcoidaceae</taxon>
        <taxon>Dehalococcoides</taxon>
    </lineage>
</organism>
<keyword evidence="1" id="KW-0472">Membrane</keyword>
<reference evidence="2 3" key="1">
    <citation type="journal article" date="2005" name="Nat. Biotechnol.">
        <title>Genome sequence of the chlorinated compound-respiring bacterium Dehalococcoides species strain CBDB1.</title>
        <authorList>
            <person name="Kube M."/>
            <person name="Beck A."/>
            <person name="Zinder S.H."/>
            <person name="Kuhl H."/>
            <person name="Reinhardt R."/>
            <person name="Adrian L."/>
        </authorList>
    </citation>
    <scope>NUCLEOTIDE SEQUENCE [LARGE SCALE GENOMIC DNA]</scope>
    <source>
        <strain evidence="2 3">CBDB1</strain>
    </source>
</reference>
<dbReference type="KEGG" id="deh:cbdbA698"/>